<proteinExistence type="predicted"/>
<accession>A0ABT6ZGP4</accession>
<feature type="domain" description="Helix-turn-helix" evidence="1">
    <location>
        <begin position="12"/>
        <end position="60"/>
    </location>
</feature>
<reference evidence="2 3" key="1">
    <citation type="submission" date="2023-05" db="EMBL/GenBank/DDBJ databases">
        <title>Microbacterium dauci sp.nov., Isolated from Carrot Rhizosphere Soil.</title>
        <authorList>
            <person name="Xiao Z."/>
            <person name="Zheng J."/>
        </authorList>
    </citation>
    <scope>NUCLEOTIDE SEQUENCE [LARGE SCALE GENOMIC DNA]</scope>
    <source>
        <strain evidence="2 3">LX3-4</strain>
    </source>
</reference>
<dbReference type="Pfam" id="PF12728">
    <property type="entry name" value="HTH_17"/>
    <property type="match status" value="1"/>
</dbReference>
<evidence type="ECO:0000313" key="3">
    <source>
        <dbReference type="Proteomes" id="UP001321481"/>
    </source>
</evidence>
<gene>
    <name evidence="2" type="ORF">QNI14_12815</name>
</gene>
<keyword evidence="3" id="KW-1185">Reference proteome</keyword>
<dbReference type="Proteomes" id="UP001321481">
    <property type="component" value="Unassembled WGS sequence"/>
</dbReference>
<organism evidence="2 3">
    <name type="scientific">Microbacterium dauci</name>
    <dbReference type="NCBI Taxonomy" id="3048008"/>
    <lineage>
        <taxon>Bacteria</taxon>
        <taxon>Bacillati</taxon>
        <taxon>Actinomycetota</taxon>
        <taxon>Actinomycetes</taxon>
        <taxon>Micrococcales</taxon>
        <taxon>Microbacteriaceae</taxon>
        <taxon>Microbacterium</taxon>
    </lineage>
</organism>
<protein>
    <submittedName>
        <fullName evidence="2">Helix-turn-helix domain-containing protein</fullName>
    </submittedName>
</protein>
<dbReference type="InterPro" id="IPR041657">
    <property type="entry name" value="HTH_17"/>
</dbReference>
<dbReference type="InterPro" id="IPR009061">
    <property type="entry name" value="DNA-bd_dom_put_sf"/>
</dbReference>
<evidence type="ECO:0000259" key="1">
    <source>
        <dbReference type="Pfam" id="PF12728"/>
    </source>
</evidence>
<dbReference type="Gene3D" id="1.10.1660.10">
    <property type="match status" value="1"/>
</dbReference>
<dbReference type="EMBL" id="JASJND010000007">
    <property type="protein sequence ID" value="MDJ1115330.1"/>
    <property type="molecule type" value="Genomic_DNA"/>
</dbReference>
<sequence length="62" mass="6872">MSLVTQPNLIGSAEAARLLHVDRSTLTRWVKAGRIEPVQRLDRYRGDFLFDAADVAAMAATE</sequence>
<dbReference type="SUPFAM" id="SSF46955">
    <property type="entry name" value="Putative DNA-binding domain"/>
    <property type="match status" value="1"/>
</dbReference>
<evidence type="ECO:0000313" key="2">
    <source>
        <dbReference type="EMBL" id="MDJ1115330.1"/>
    </source>
</evidence>
<dbReference type="RefSeq" id="WP_283717007.1">
    <property type="nucleotide sequence ID" value="NZ_JASJND010000007.1"/>
</dbReference>
<comment type="caution">
    <text evidence="2">The sequence shown here is derived from an EMBL/GenBank/DDBJ whole genome shotgun (WGS) entry which is preliminary data.</text>
</comment>
<name>A0ABT6ZGP4_9MICO</name>